<dbReference type="Proteomes" id="UP001473302">
    <property type="component" value="Unassembled WGS sequence"/>
</dbReference>
<comment type="caution">
    <text evidence="6">The sequence shown here is derived from an EMBL/GenBank/DDBJ whole genome shotgun (WGS) entry which is preliminary data.</text>
</comment>
<evidence type="ECO:0000256" key="4">
    <source>
        <dbReference type="SAM" id="Phobius"/>
    </source>
</evidence>
<dbReference type="Gene3D" id="1.50.10.100">
    <property type="entry name" value="Chondroitin AC/alginate lyase"/>
    <property type="match status" value="1"/>
</dbReference>
<keyword evidence="4" id="KW-1133">Transmembrane helix</keyword>
<dbReference type="Pfam" id="PF05426">
    <property type="entry name" value="Alginate_lyase"/>
    <property type="match status" value="1"/>
</dbReference>
<feature type="region of interest" description="Disordered" evidence="3">
    <location>
        <begin position="89"/>
        <end position="117"/>
    </location>
</feature>
<dbReference type="InterPro" id="IPR008929">
    <property type="entry name" value="Chondroitin_lyas"/>
</dbReference>
<evidence type="ECO:0000313" key="6">
    <source>
        <dbReference type="EMBL" id="GAA5817823.1"/>
    </source>
</evidence>
<organism evidence="6 7">
    <name type="scientific">Mucor flavus</name>
    <dbReference type="NCBI Taxonomy" id="439312"/>
    <lineage>
        <taxon>Eukaryota</taxon>
        <taxon>Fungi</taxon>
        <taxon>Fungi incertae sedis</taxon>
        <taxon>Mucoromycota</taxon>
        <taxon>Mucoromycotina</taxon>
        <taxon>Mucoromycetes</taxon>
        <taxon>Mucorales</taxon>
        <taxon>Mucorineae</taxon>
        <taxon>Mucoraceae</taxon>
        <taxon>Mucor</taxon>
    </lineage>
</organism>
<name>A0ABP9ZFC3_9FUNG</name>
<dbReference type="EMBL" id="BAABUK010000051">
    <property type="protein sequence ID" value="GAA5817823.1"/>
    <property type="molecule type" value="Genomic_DNA"/>
</dbReference>
<evidence type="ECO:0000259" key="5">
    <source>
        <dbReference type="Pfam" id="PF05426"/>
    </source>
</evidence>
<keyword evidence="4" id="KW-0472">Membrane</keyword>
<dbReference type="SUPFAM" id="SSF48230">
    <property type="entry name" value="Chondroitin AC/alginate lyase"/>
    <property type="match status" value="1"/>
</dbReference>
<evidence type="ECO:0000256" key="1">
    <source>
        <dbReference type="ARBA" id="ARBA00022729"/>
    </source>
</evidence>
<gene>
    <name evidence="6" type="ORF">MFLAVUS_011380</name>
</gene>
<proteinExistence type="predicted"/>
<evidence type="ECO:0000313" key="7">
    <source>
        <dbReference type="Proteomes" id="UP001473302"/>
    </source>
</evidence>
<feature type="domain" description="Alginate lyase" evidence="5">
    <location>
        <begin position="564"/>
        <end position="841"/>
    </location>
</feature>
<evidence type="ECO:0000256" key="3">
    <source>
        <dbReference type="SAM" id="MobiDB-lite"/>
    </source>
</evidence>
<evidence type="ECO:0000256" key="2">
    <source>
        <dbReference type="ARBA" id="ARBA00023239"/>
    </source>
</evidence>
<reference evidence="6 7" key="1">
    <citation type="submission" date="2024-04" db="EMBL/GenBank/DDBJ databases">
        <title>genome sequences of Mucor flavus KT1a and Helicostylum pulchrum KT1b strains isolated from the surface of a dry-aged beef.</title>
        <authorList>
            <person name="Toyotome T."/>
            <person name="Hosono M."/>
            <person name="Torimaru M."/>
            <person name="Fukuda K."/>
            <person name="Mikami N."/>
        </authorList>
    </citation>
    <scope>NUCLEOTIDE SEQUENCE [LARGE SCALE GENOMIC DNA]</scope>
    <source>
        <strain evidence="6 7">KT1a</strain>
    </source>
</reference>
<feature type="transmembrane region" description="Helical" evidence="4">
    <location>
        <begin position="145"/>
        <end position="165"/>
    </location>
</feature>
<sequence length="955" mass="110545">MALNPVRKAYCLIYLVNADSPEFKHIIFMPTGKNLFGVNIPASKYKQQLSSLFISYTSPYMFPFFPENLRSSSSTNTTVTPAEYIPKHRKPSQSHLTTDMLSLDLGPSSSKRESKSFYKDKKYSNLSGNTSSRRTSSLYHQQSKWLKLFLIVVALLFIFGYIPFFRFVKNTPDYKHPAWNIKETTSTDNTVHIERDQIILYRIIGNDLPPRHKEGQTLSNLQFILDHEPSFPNTQKLFLLNRIIDPVNEATIIRLLDSYNMEYIRVPFEQKEYEQLDFQLEKFPDADFLHSDDYRRFSKVSKLRALDYTYHVKNLYAMNNNGGRNTAIQHGRSLPNAKWIMPFDGNCYLSHNGFEEIKSQLDKYGTDTKYFVVPMTRLLNNSVLLNNLDERPKTPEEPQIIFRHDATEEYNLNMRYGRRSKLELLWCLGALENRRLNRPTVPWEPTERPYSKDKGNFKNIGWVFRLFSGNPSQEENKKEASSIRAFNRLMAIQSSLDSLDESIARKTFHHDKLFLYNDKSMNQVRYDYWTKDEEVRVAIEKLETKAETILQESQKRLAPMSSATDKQDGLPFDTVPEKDELGPLSQNVTILTLANYFTGNEKFGRGAANLIRVHFLNEYAVEDEDEYNSARRIPDDSHLLDFLSDQGYYFPSLSRISHVVPKYSNNRILNTSDLTKTDVSSLLDCIRALRHMQALTHKEYIDLQAITAEFLEYLVTSPTGIHLAQMTDHRGVLYDLQVTAMAAFTDDVRLFLRVANRCRMRIGKQFREDGSQPYEESSTRGRLLSSGSEIDKNMEWRALLHYETLNLQYWTLLARGIQNAGIAKDIWHYTAANKGQISHSVVVHLKKYSDALPKLTAGDAAFVKSRLQPLAYMAQAAFSHSHYANTTIDERVEKSTEADRLWMVKHISDFGERWDLLEQDFDGSEIEQDIAKLMHDDEVKGRLGIPPFWMLSSSP</sequence>
<keyword evidence="1" id="KW-0732">Signal</keyword>
<keyword evidence="2" id="KW-0456">Lyase</keyword>
<dbReference type="InterPro" id="IPR008397">
    <property type="entry name" value="Alginate_lyase_dom"/>
</dbReference>
<accession>A0ABP9ZFC3</accession>
<keyword evidence="4" id="KW-0812">Transmembrane</keyword>
<keyword evidence="7" id="KW-1185">Reference proteome</keyword>
<protein>
    <recommendedName>
        <fullName evidence="5">Alginate lyase domain-containing protein</fullName>
    </recommendedName>
</protein>